<dbReference type="Proteomes" id="UP000193648">
    <property type="component" value="Unassembled WGS sequence"/>
</dbReference>
<accession>A0A1Y2GEI2</accession>
<proteinExistence type="predicted"/>
<reference evidence="1 2" key="1">
    <citation type="submission" date="2016-07" db="EMBL/GenBank/DDBJ databases">
        <title>Pervasive Adenine N6-methylation of Active Genes in Fungi.</title>
        <authorList>
            <consortium name="DOE Joint Genome Institute"/>
            <person name="Mondo S.J."/>
            <person name="Dannebaum R.O."/>
            <person name="Kuo R.C."/>
            <person name="Labutti K."/>
            <person name="Haridas S."/>
            <person name="Kuo A."/>
            <person name="Salamov A."/>
            <person name="Ahrendt S.R."/>
            <person name="Lipzen A."/>
            <person name="Sullivan W."/>
            <person name="Andreopoulos W.B."/>
            <person name="Clum A."/>
            <person name="Lindquist E."/>
            <person name="Daum C."/>
            <person name="Ramamoorthy G.K."/>
            <person name="Gryganskyi A."/>
            <person name="Culley D."/>
            <person name="Magnuson J.K."/>
            <person name="James T.Y."/>
            <person name="O'Malley M.A."/>
            <person name="Stajich J.E."/>
            <person name="Spatafora J.W."/>
            <person name="Visel A."/>
            <person name="Grigoriev I.V."/>
        </authorList>
    </citation>
    <scope>NUCLEOTIDE SEQUENCE [LARGE SCALE GENOMIC DNA]</scope>
    <source>
        <strain evidence="1 2">NRRL 3116</strain>
    </source>
</reference>
<organism evidence="1 2">
    <name type="scientific">Lobosporangium transversale</name>
    <dbReference type="NCBI Taxonomy" id="64571"/>
    <lineage>
        <taxon>Eukaryota</taxon>
        <taxon>Fungi</taxon>
        <taxon>Fungi incertae sedis</taxon>
        <taxon>Mucoromycota</taxon>
        <taxon>Mortierellomycotina</taxon>
        <taxon>Mortierellomycetes</taxon>
        <taxon>Mortierellales</taxon>
        <taxon>Mortierellaceae</taxon>
        <taxon>Lobosporangium</taxon>
    </lineage>
</organism>
<name>A0A1Y2GEI2_9FUNG</name>
<dbReference type="RefSeq" id="XP_021878082.1">
    <property type="nucleotide sequence ID" value="XM_022025285.1"/>
</dbReference>
<dbReference type="GeneID" id="33567129"/>
<evidence type="ECO:0000313" key="1">
    <source>
        <dbReference type="EMBL" id="ORZ07716.1"/>
    </source>
</evidence>
<feature type="non-terminal residue" evidence="1">
    <location>
        <position position="226"/>
    </location>
</feature>
<gene>
    <name evidence="1" type="ORF">BCR41DRAFT_359963</name>
</gene>
<dbReference type="InParanoid" id="A0A1Y2GEI2"/>
<sequence>MDIDKITTGIDESAPESCTYDDCKKNLDLAFVRSDEQHIFNVTPQLRDHYNRHHNDSNPVDLIYEINNVNRKFLIYRGSKDAREFSCLCGRLIQDRNSVRRHFKNCAHLSFLAPLLALDPDPIIFPYQSIPPPPEIPKTNKGKQNKQYLDFMTFSLRKVACELLDQREKTKEQVNRMLHLEEKITRLSDQLHQQEKIKSDMHDKIESLEQFLIEKIDLVTQLLKKT</sequence>
<dbReference type="EMBL" id="MCFF01000040">
    <property type="protein sequence ID" value="ORZ07716.1"/>
    <property type="molecule type" value="Genomic_DNA"/>
</dbReference>
<dbReference type="AlphaFoldDB" id="A0A1Y2GEI2"/>
<evidence type="ECO:0000313" key="2">
    <source>
        <dbReference type="Proteomes" id="UP000193648"/>
    </source>
</evidence>
<comment type="caution">
    <text evidence="1">The sequence shown here is derived from an EMBL/GenBank/DDBJ whole genome shotgun (WGS) entry which is preliminary data.</text>
</comment>
<keyword evidence="2" id="KW-1185">Reference proteome</keyword>
<protein>
    <submittedName>
        <fullName evidence="1">Uncharacterized protein</fullName>
    </submittedName>
</protein>